<reference evidence="1" key="1">
    <citation type="journal article" date="2014" name="Int. J. Syst. Evol. Microbiol.">
        <title>Complete genome sequence of Corynebacterium casei LMG S-19264T (=DSM 44701T), isolated from a smear-ripened cheese.</title>
        <authorList>
            <consortium name="US DOE Joint Genome Institute (JGI-PGF)"/>
            <person name="Walter F."/>
            <person name="Albersmeier A."/>
            <person name="Kalinowski J."/>
            <person name="Ruckert C."/>
        </authorList>
    </citation>
    <scope>NUCLEOTIDE SEQUENCE</scope>
    <source>
        <strain evidence="1">NBRC 101628</strain>
    </source>
</reference>
<dbReference type="GO" id="GO:0016740">
    <property type="term" value="F:transferase activity"/>
    <property type="evidence" value="ECO:0007669"/>
    <property type="project" value="UniProtKB-KW"/>
</dbReference>
<dbReference type="AlphaFoldDB" id="A0AA37RX17"/>
<dbReference type="EMBL" id="BSNC01000005">
    <property type="protein sequence ID" value="GLP96934.1"/>
    <property type="molecule type" value="Genomic_DNA"/>
</dbReference>
<evidence type="ECO:0000313" key="2">
    <source>
        <dbReference type="Proteomes" id="UP001161422"/>
    </source>
</evidence>
<dbReference type="Gene3D" id="3.40.50.2000">
    <property type="entry name" value="Glycogen Phosphorylase B"/>
    <property type="match status" value="1"/>
</dbReference>
<keyword evidence="2" id="KW-1185">Reference proteome</keyword>
<dbReference type="SUPFAM" id="SSF53756">
    <property type="entry name" value="UDP-Glycosyltransferase/glycogen phosphorylase"/>
    <property type="match status" value="1"/>
</dbReference>
<sequence length="356" mass="40163">MRILFGVQATGNGHISRARSFARSFANHPDIQVDWLFSGREREQLFDMQIFGDFKVLPGLTFVTSQGQINPIKTARKLNLPRLWKDVTCLDLDAYDLVISDFEPVTAWAAKHQGVPSMSISHQAAFLKDIPCPKSAILNKPLMRYFAPTDVQLGLHWDSFGQNLLPPVIEPMTSTKIQHALGDFALVYLPFEHLDQIQGWLAPIRAQEFVCFHPDIERPLRRGNVRWRPLSREGFIKHLHACQGVITNAGFELPSEAIALGKKLLARPLKGQFEQQANAMALQQLGYGYATNKLSSQAIKHWLQQPNRQLPQWPNVSDAIVEWLKIGDWQNLDALSAELWSQVGTVAEEMRVASNG</sequence>
<evidence type="ECO:0000313" key="1">
    <source>
        <dbReference type="EMBL" id="GLP96934.1"/>
    </source>
</evidence>
<comment type="caution">
    <text evidence="1">The sequence shown here is derived from an EMBL/GenBank/DDBJ whole genome shotgun (WGS) entry which is preliminary data.</text>
</comment>
<reference evidence="1" key="2">
    <citation type="submission" date="2023-01" db="EMBL/GenBank/DDBJ databases">
        <title>Draft genome sequence of Paraferrimonas sedimenticola strain NBRC 101628.</title>
        <authorList>
            <person name="Sun Q."/>
            <person name="Mori K."/>
        </authorList>
    </citation>
    <scope>NUCLEOTIDE SEQUENCE</scope>
    <source>
        <strain evidence="1">NBRC 101628</strain>
    </source>
</reference>
<dbReference type="InterPro" id="IPR005262">
    <property type="entry name" value="MJ1255-like"/>
</dbReference>
<dbReference type="Proteomes" id="UP001161422">
    <property type="component" value="Unassembled WGS sequence"/>
</dbReference>
<keyword evidence="1" id="KW-0808">Transferase</keyword>
<dbReference type="NCBIfam" id="TIGR00661">
    <property type="entry name" value="MJ1255"/>
    <property type="match status" value="1"/>
</dbReference>
<protein>
    <submittedName>
        <fullName evidence="1">Glycosyl transferase</fullName>
    </submittedName>
</protein>
<gene>
    <name evidence="1" type="ORF">GCM10007895_22400</name>
</gene>
<organism evidence="1 2">
    <name type="scientific">Paraferrimonas sedimenticola</name>
    <dbReference type="NCBI Taxonomy" id="375674"/>
    <lineage>
        <taxon>Bacteria</taxon>
        <taxon>Pseudomonadati</taxon>
        <taxon>Pseudomonadota</taxon>
        <taxon>Gammaproteobacteria</taxon>
        <taxon>Alteromonadales</taxon>
        <taxon>Ferrimonadaceae</taxon>
        <taxon>Paraferrimonas</taxon>
    </lineage>
</organism>
<proteinExistence type="predicted"/>
<dbReference type="RefSeq" id="WP_095504242.1">
    <property type="nucleotide sequence ID" value="NZ_BSNC01000005.1"/>
</dbReference>
<accession>A0AA37RX17</accession>
<dbReference type="Pfam" id="PF13528">
    <property type="entry name" value="Glyco_trans_1_3"/>
    <property type="match status" value="1"/>
</dbReference>
<name>A0AA37RX17_9GAMM</name>